<dbReference type="AlphaFoldDB" id="A0A420B6K5"/>
<organism evidence="1 2">
    <name type="scientific">Sphingobacterium detergens</name>
    <dbReference type="NCBI Taxonomy" id="1145106"/>
    <lineage>
        <taxon>Bacteria</taxon>
        <taxon>Pseudomonadati</taxon>
        <taxon>Bacteroidota</taxon>
        <taxon>Sphingobacteriia</taxon>
        <taxon>Sphingobacteriales</taxon>
        <taxon>Sphingobacteriaceae</taxon>
        <taxon>Sphingobacterium</taxon>
    </lineage>
</organism>
<sequence>MNSLLKKLNLGAIAALVGIVGLTVSWKNHESKLAPVWLEVNDTGTPGTPSNQQIVGNYPGGTPGGECDQTTDRMCAVQIDFKSYTGPRPTNLAQANALEASGQIEIVESLYKTNP</sequence>
<accession>A0A420B6K5</accession>
<reference evidence="1 2" key="1">
    <citation type="submission" date="2018-09" db="EMBL/GenBank/DDBJ databases">
        <title>Genomic Encyclopedia of Type Strains, Phase III (KMG-III): the genomes of soil and plant-associated and newly described type strains.</title>
        <authorList>
            <person name="Whitman W."/>
        </authorList>
    </citation>
    <scope>NUCLEOTIDE SEQUENCE [LARGE SCALE GENOMIC DNA]</scope>
    <source>
        <strain evidence="1 2">CECT 7938</strain>
    </source>
</reference>
<dbReference type="RefSeq" id="WP_120259358.1">
    <property type="nucleotide sequence ID" value="NZ_RAPY01000002.1"/>
</dbReference>
<dbReference type="Proteomes" id="UP000286246">
    <property type="component" value="Unassembled WGS sequence"/>
</dbReference>
<evidence type="ECO:0000313" key="1">
    <source>
        <dbReference type="EMBL" id="RKE52303.1"/>
    </source>
</evidence>
<dbReference type="EMBL" id="RAPY01000002">
    <property type="protein sequence ID" value="RKE52303.1"/>
    <property type="molecule type" value="Genomic_DNA"/>
</dbReference>
<comment type="caution">
    <text evidence="1">The sequence shown here is derived from an EMBL/GenBank/DDBJ whole genome shotgun (WGS) entry which is preliminary data.</text>
</comment>
<gene>
    <name evidence="1" type="ORF">DFQ12_2537</name>
</gene>
<proteinExistence type="predicted"/>
<name>A0A420B6K5_SPHD1</name>
<evidence type="ECO:0000313" key="2">
    <source>
        <dbReference type="Proteomes" id="UP000286246"/>
    </source>
</evidence>
<dbReference type="OrthoDB" id="714076at2"/>
<keyword evidence="2" id="KW-1185">Reference proteome</keyword>
<protein>
    <submittedName>
        <fullName evidence="1">Uncharacterized protein</fullName>
    </submittedName>
</protein>